<keyword evidence="2" id="KW-1185">Reference proteome</keyword>
<proteinExistence type="predicted"/>
<dbReference type="GO" id="GO:0051603">
    <property type="term" value="P:proteolysis involved in protein catabolic process"/>
    <property type="evidence" value="ECO:0007669"/>
    <property type="project" value="TreeGrafter"/>
</dbReference>
<dbReference type="Gene3D" id="1.10.8.60">
    <property type="match status" value="2"/>
</dbReference>
<dbReference type="GO" id="GO:0005524">
    <property type="term" value="F:ATP binding"/>
    <property type="evidence" value="ECO:0007669"/>
    <property type="project" value="TreeGrafter"/>
</dbReference>
<dbReference type="Proteomes" id="UP000828390">
    <property type="component" value="Unassembled WGS sequence"/>
</dbReference>
<accession>A0A9D4D9T6</accession>
<protein>
    <submittedName>
        <fullName evidence="1">Uncharacterized protein</fullName>
    </submittedName>
</protein>
<name>A0A9D4D9T6_DREPO</name>
<dbReference type="PANTHER" id="PTHR48102">
    <property type="entry name" value="ATP-DEPENDENT CLP PROTEASE ATP-BINDING SUBUNIT CLPX-LIKE, MITOCHONDRIAL-RELATED"/>
    <property type="match status" value="1"/>
</dbReference>
<evidence type="ECO:0000313" key="2">
    <source>
        <dbReference type="Proteomes" id="UP000828390"/>
    </source>
</evidence>
<dbReference type="EMBL" id="JAIWYP010000011">
    <property type="protein sequence ID" value="KAH3741826.1"/>
    <property type="molecule type" value="Genomic_DNA"/>
</dbReference>
<dbReference type="PANTHER" id="PTHR48102:SF7">
    <property type="entry name" value="ATP-DEPENDENT CLP PROTEASE ATP-BINDING SUBUNIT CLPX-LIKE, MITOCHONDRIAL"/>
    <property type="match status" value="1"/>
</dbReference>
<gene>
    <name evidence="1" type="ORF">DPMN_048555</name>
</gene>
<comment type="caution">
    <text evidence="1">The sequence shown here is derived from an EMBL/GenBank/DDBJ whole genome shotgun (WGS) entry which is preliminary data.</text>
</comment>
<reference evidence="1" key="1">
    <citation type="journal article" date="2019" name="bioRxiv">
        <title>The Genome of the Zebra Mussel, Dreissena polymorpha: A Resource for Invasive Species Research.</title>
        <authorList>
            <person name="McCartney M.A."/>
            <person name="Auch B."/>
            <person name="Kono T."/>
            <person name="Mallez S."/>
            <person name="Zhang Y."/>
            <person name="Obille A."/>
            <person name="Becker A."/>
            <person name="Abrahante J.E."/>
            <person name="Garbe J."/>
            <person name="Badalamenti J.P."/>
            <person name="Herman A."/>
            <person name="Mangelson H."/>
            <person name="Liachko I."/>
            <person name="Sullivan S."/>
            <person name="Sone E.D."/>
            <person name="Koren S."/>
            <person name="Silverstein K.A.T."/>
            <person name="Beckman K.B."/>
            <person name="Gohl D.M."/>
        </authorList>
    </citation>
    <scope>NUCLEOTIDE SEQUENCE</scope>
    <source>
        <strain evidence="1">Duluth1</strain>
        <tissue evidence="1">Whole animal</tissue>
    </source>
</reference>
<evidence type="ECO:0000313" key="1">
    <source>
        <dbReference type="EMBL" id="KAH3741826.1"/>
    </source>
</evidence>
<sequence length="105" mass="11944">MLVKILTEPQNALVKQYQQLFSMDECELKFTRKPCFCGPRLPWRNRQVPVGLRSVVDKCLIKASYEQPGSSIKSVIVTEDVVRKNTLPVYVKEDVEADIANKTSS</sequence>
<organism evidence="1 2">
    <name type="scientific">Dreissena polymorpha</name>
    <name type="common">Zebra mussel</name>
    <name type="synonym">Mytilus polymorpha</name>
    <dbReference type="NCBI Taxonomy" id="45954"/>
    <lineage>
        <taxon>Eukaryota</taxon>
        <taxon>Metazoa</taxon>
        <taxon>Spiralia</taxon>
        <taxon>Lophotrochozoa</taxon>
        <taxon>Mollusca</taxon>
        <taxon>Bivalvia</taxon>
        <taxon>Autobranchia</taxon>
        <taxon>Heteroconchia</taxon>
        <taxon>Euheterodonta</taxon>
        <taxon>Imparidentia</taxon>
        <taxon>Neoheterodontei</taxon>
        <taxon>Myida</taxon>
        <taxon>Dreissenoidea</taxon>
        <taxon>Dreissenidae</taxon>
        <taxon>Dreissena</taxon>
    </lineage>
</organism>
<dbReference type="GO" id="GO:0005759">
    <property type="term" value="C:mitochondrial matrix"/>
    <property type="evidence" value="ECO:0007669"/>
    <property type="project" value="TreeGrafter"/>
</dbReference>
<dbReference type="AlphaFoldDB" id="A0A9D4D9T6"/>
<dbReference type="GO" id="GO:0016887">
    <property type="term" value="F:ATP hydrolysis activity"/>
    <property type="evidence" value="ECO:0007669"/>
    <property type="project" value="TreeGrafter"/>
</dbReference>
<reference evidence="1" key="2">
    <citation type="submission" date="2020-11" db="EMBL/GenBank/DDBJ databases">
        <authorList>
            <person name="McCartney M.A."/>
            <person name="Auch B."/>
            <person name="Kono T."/>
            <person name="Mallez S."/>
            <person name="Becker A."/>
            <person name="Gohl D.M."/>
            <person name="Silverstein K.A.T."/>
            <person name="Koren S."/>
            <person name="Bechman K.B."/>
            <person name="Herman A."/>
            <person name="Abrahante J.E."/>
            <person name="Garbe J."/>
        </authorList>
    </citation>
    <scope>NUCLEOTIDE SEQUENCE</scope>
    <source>
        <strain evidence="1">Duluth1</strain>
        <tissue evidence="1">Whole animal</tissue>
    </source>
</reference>
<dbReference type="InterPro" id="IPR050052">
    <property type="entry name" value="ATP-dep_Clp_protease_ClpX"/>
</dbReference>